<name>A0A171CUH1_9ACTN</name>
<dbReference type="AlphaFoldDB" id="A0A171CUH1"/>
<accession>A0A171CUH1</accession>
<dbReference type="RefSeq" id="WP_068897319.1">
    <property type="nucleotide sequence ID" value="NZ_BDCX01000006.1"/>
</dbReference>
<evidence type="ECO:0008006" key="4">
    <source>
        <dbReference type="Google" id="ProtNLM"/>
    </source>
</evidence>
<sequence length="124" mass="12992">MFGIGRLALVALALPLSLAAVPASPAAASADDVPTYTCQRDVPAPRVYPPWAIGVDCTAAKGAPAQGERTGPVDILFPNRLDGVDELKHQRCRSVVATLDEGKLGVVGRDCHPRDHYTAIYGGS</sequence>
<comment type="caution">
    <text evidence="2">The sequence shown here is derived from an EMBL/GenBank/DDBJ whole genome shotgun (WGS) entry which is preliminary data.</text>
</comment>
<reference evidence="2 3" key="1">
    <citation type="journal article" date="2016" name="Genome Announc.">
        <title>Draft Genome Sequence of Planomonospora sphaerica JCM9374, a Rare Actinomycete.</title>
        <authorList>
            <person name="Dohra H."/>
            <person name="Suzuki T."/>
            <person name="Inoue Y."/>
            <person name="Kodani S."/>
        </authorList>
    </citation>
    <scope>NUCLEOTIDE SEQUENCE [LARGE SCALE GENOMIC DNA]</scope>
    <source>
        <strain evidence="2 3">JCM 9374</strain>
    </source>
</reference>
<protein>
    <recommendedName>
        <fullName evidence="4">Secreted protein</fullName>
    </recommendedName>
</protein>
<dbReference type="EMBL" id="BDCX01000006">
    <property type="protein sequence ID" value="GAT67238.1"/>
    <property type="molecule type" value="Genomic_DNA"/>
</dbReference>
<evidence type="ECO:0000313" key="2">
    <source>
        <dbReference type="EMBL" id="GAT67238.1"/>
    </source>
</evidence>
<gene>
    <name evidence="2" type="ORF">PS9374_02891</name>
</gene>
<dbReference type="Proteomes" id="UP000077701">
    <property type="component" value="Unassembled WGS sequence"/>
</dbReference>
<evidence type="ECO:0000313" key="3">
    <source>
        <dbReference type="Proteomes" id="UP000077701"/>
    </source>
</evidence>
<keyword evidence="1" id="KW-0732">Signal</keyword>
<keyword evidence="3" id="KW-1185">Reference proteome</keyword>
<proteinExistence type="predicted"/>
<feature type="chain" id="PRO_5039672490" description="Secreted protein" evidence="1">
    <location>
        <begin position="20"/>
        <end position="124"/>
    </location>
</feature>
<feature type="signal peptide" evidence="1">
    <location>
        <begin position="1"/>
        <end position="19"/>
    </location>
</feature>
<organism evidence="2 3">
    <name type="scientific">Planomonospora sphaerica</name>
    <dbReference type="NCBI Taxonomy" id="161355"/>
    <lineage>
        <taxon>Bacteria</taxon>
        <taxon>Bacillati</taxon>
        <taxon>Actinomycetota</taxon>
        <taxon>Actinomycetes</taxon>
        <taxon>Streptosporangiales</taxon>
        <taxon>Streptosporangiaceae</taxon>
        <taxon>Planomonospora</taxon>
    </lineage>
</organism>
<reference evidence="3" key="2">
    <citation type="submission" date="2016-04" db="EMBL/GenBank/DDBJ databases">
        <title>Planomonospora sphaerica JCM9374 whole genome shotgun sequence.</title>
        <authorList>
            <person name="Suzuki T."/>
            <person name="Dohra H."/>
            <person name="Kodani S."/>
        </authorList>
    </citation>
    <scope>NUCLEOTIDE SEQUENCE [LARGE SCALE GENOMIC DNA]</scope>
    <source>
        <strain evidence="3">JCM 9374</strain>
    </source>
</reference>
<evidence type="ECO:0000256" key="1">
    <source>
        <dbReference type="SAM" id="SignalP"/>
    </source>
</evidence>